<keyword evidence="13" id="KW-1185">Reference proteome</keyword>
<dbReference type="GO" id="GO:0009881">
    <property type="term" value="F:photoreceptor activity"/>
    <property type="evidence" value="ECO:0007669"/>
    <property type="project" value="UniProtKB-KW"/>
</dbReference>
<accession>A0A9X5I4R0</accession>
<feature type="transmembrane region" description="Helical" evidence="11">
    <location>
        <begin position="123"/>
        <end position="141"/>
    </location>
</feature>
<dbReference type="SMART" id="SM01021">
    <property type="entry name" value="Bac_rhodopsin"/>
    <property type="match status" value="1"/>
</dbReference>
<dbReference type="GO" id="GO:0007602">
    <property type="term" value="P:phototransduction"/>
    <property type="evidence" value="ECO:0007669"/>
    <property type="project" value="UniProtKB-KW"/>
</dbReference>
<evidence type="ECO:0000256" key="10">
    <source>
        <dbReference type="ARBA" id="ARBA00023170"/>
    </source>
</evidence>
<evidence type="ECO:0000313" key="13">
    <source>
        <dbReference type="Proteomes" id="UP000031532"/>
    </source>
</evidence>
<feature type="transmembrane region" description="Helical" evidence="11">
    <location>
        <begin position="6"/>
        <end position="24"/>
    </location>
</feature>
<evidence type="ECO:0000256" key="1">
    <source>
        <dbReference type="ARBA" id="ARBA00004141"/>
    </source>
</evidence>
<feature type="transmembrane region" description="Helical" evidence="11">
    <location>
        <begin position="186"/>
        <end position="212"/>
    </location>
</feature>
<reference evidence="12 13" key="1">
    <citation type="journal article" date="2015" name="Genome Announc.">
        <title>Draft Genome Sequence of the Terrestrial Cyanobacterium Scytonema millei VB511283, Isolated from Eastern India.</title>
        <authorList>
            <person name="Sen D."/>
            <person name="Chandrababunaidu M.M."/>
            <person name="Singh D."/>
            <person name="Sanghi N."/>
            <person name="Ghorai A."/>
            <person name="Mishra G.P."/>
            <person name="Madduluri M."/>
            <person name="Adhikary S.P."/>
            <person name="Tripathy S."/>
        </authorList>
    </citation>
    <scope>NUCLEOTIDE SEQUENCE [LARGE SCALE GENOMIC DNA]</scope>
    <source>
        <strain evidence="12 13">VB511283</strain>
    </source>
</reference>
<comment type="caution">
    <text evidence="12">The sequence shown here is derived from an EMBL/GenBank/DDBJ whole genome shotgun (WGS) entry which is preliminary data.</text>
</comment>
<evidence type="ECO:0000256" key="6">
    <source>
        <dbReference type="ARBA" id="ARBA00022925"/>
    </source>
</evidence>
<feature type="transmembrane region" description="Helical" evidence="11">
    <location>
        <begin position="97"/>
        <end position="117"/>
    </location>
</feature>
<evidence type="ECO:0000256" key="2">
    <source>
        <dbReference type="ARBA" id="ARBA00008130"/>
    </source>
</evidence>
<evidence type="ECO:0000256" key="3">
    <source>
        <dbReference type="ARBA" id="ARBA00022543"/>
    </source>
</evidence>
<evidence type="ECO:0000256" key="7">
    <source>
        <dbReference type="ARBA" id="ARBA00022989"/>
    </source>
</evidence>
<sequence>MTFLWQWLGVFGMSFGAIVFGIGAHNAKNQRWQILYTLNFFVCAIAAGLYLIMALGQGVDFINGRPIFWIRYVSWFISTPLLLLILTYLGKTSITTTASLVGANAYTIAAGFVATISPYPVNYIWYIVSCAAYCATVYLLLHQYRPQVERTFPRVIPAFHKLLKVHLIIWTFYPIVWILSPAGLNFLNISVETMFVTLLDLGSKVGFGFLSLQTMTAIEKARQQAKTASSLVVFR</sequence>
<feature type="transmembrane region" description="Helical" evidence="11">
    <location>
        <begin position="162"/>
        <end position="180"/>
    </location>
</feature>
<organism evidence="12 13">
    <name type="scientific">Scytonema millei VB511283</name>
    <dbReference type="NCBI Taxonomy" id="1245923"/>
    <lineage>
        <taxon>Bacteria</taxon>
        <taxon>Bacillati</taxon>
        <taxon>Cyanobacteriota</taxon>
        <taxon>Cyanophyceae</taxon>
        <taxon>Nostocales</taxon>
        <taxon>Scytonemataceae</taxon>
        <taxon>Scytonema</taxon>
    </lineage>
</organism>
<evidence type="ECO:0000256" key="11">
    <source>
        <dbReference type="SAM" id="Phobius"/>
    </source>
</evidence>
<dbReference type="PRINTS" id="PR00251">
    <property type="entry name" value="BACTRLOPSIN"/>
</dbReference>
<dbReference type="PANTHER" id="PTHR28286">
    <property type="match status" value="1"/>
</dbReference>
<proteinExistence type="inferred from homology"/>
<keyword evidence="5 11" id="KW-0812">Transmembrane</keyword>
<name>A0A9X5I4R0_9CYAN</name>
<dbReference type="AlphaFoldDB" id="A0A9X5I4R0"/>
<evidence type="ECO:0000256" key="9">
    <source>
        <dbReference type="ARBA" id="ARBA00023136"/>
    </source>
</evidence>
<comment type="subcellular location">
    <subcellularLocation>
        <location evidence="1">Membrane</location>
        <topology evidence="1">Multi-pass membrane protein</topology>
    </subcellularLocation>
</comment>
<gene>
    <name evidence="12" type="ORF">QH73_0009410</name>
</gene>
<dbReference type="InterPro" id="IPR001425">
    <property type="entry name" value="Arc/bac/fun_rhodopsins"/>
</dbReference>
<dbReference type="EMBL" id="JTJC03000002">
    <property type="protein sequence ID" value="NHC34874.1"/>
    <property type="molecule type" value="Genomic_DNA"/>
</dbReference>
<feature type="transmembrane region" description="Helical" evidence="11">
    <location>
        <begin position="36"/>
        <end position="56"/>
    </location>
</feature>
<keyword evidence="10" id="KW-0675">Receptor</keyword>
<dbReference type="Pfam" id="PF01036">
    <property type="entry name" value="Bac_rhodopsin"/>
    <property type="match status" value="1"/>
</dbReference>
<dbReference type="Proteomes" id="UP000031532">
    <property type="component" value="Unassembled WGS sequence"/>
</dbReference>
<feature type="transmembrane region" description="Helical" evidence="11">
    <location>
        <begin position="68"/>
        <end position="90"/>
    </location>
</feature>
<dbReference type="GO" id="GO:0016020">
    <property type="term" value="C:membrane"/>
    <property type="evidence" value="ECO:0007669"/>
    <property type="project" value="UniProtKB-SubCell"/>
</dbReference>
<keyword evidence="8" id="KW-0157">Chromophore</keyword>
<evidence type="ECO:0000313" key="12">
    <source>
        <dbReference type="EMBL" id="NHC34874.1"/>
    </source>
</evidence>
<dbReference type="SUPFAM" id="SSF81321">
    <property type="entry name" value="Family A G protein-coupled receptor-like"/>
    <property type="match status" value="1"/>
</dbReference>
<evidence type="ECO:0000256" key="8">
    <source>
        <dbReference type="ARBA" id="ARBA00022991"/>
    </source>
</evidence>
<dbReference type="OrthoDB" id="70408at2"/>
<evidence type="ECO:0000256" key="5">
    <source>
        <dbReference type="ARBA" id="ARBA00022692"/>
    </source>
</evidence>
<dbReference type="Gene3D" id="1.20.1070.10">
    <property type="entry name" value="Rhodopsin 7-helix transmembrane proteins"/>
    <property type="match status" value="1"/>
</dbReference>
<evidence type="ECO:0000256" key="4">
    <source>
        <dbReference type="ARBA" id="ARBA00022606"/>
    </source>
</evidence>
<protein>
    <submittedName>
        <fullName evidence="12">Bacteriorhodopsin</fullName>
    </submittedName>
</protein>
<keyword evidence="4" id="KW-0716">Sensory transduction</keyword>
<keyword evidence="7 11" id="KW-1133">Transmembrane helix</keyword>
<keyword evidence="3" id="KW-0600">Photoreceptor protein</keyword>
<comment type="similarity">
    <text evidence="2">Belongs to the archaeal/bacterial/fungal opsin family.</text>
</comment>
<keyword evidence="6" id="KW-0681">Retinal protein</keyword>
<keyword evidence="9 11" id="KW-0472">Membrane</keyword>
<dbReference type="PANTHER" id="PTHR28286:SF2">
    <property type="entry name" value="BACTERIORHODOPSIN _OPSIN, NOPA (EUROFUNG)"/>
    <property type="match status" value="1"/>
</dbReference>